<evidence type="ECO:0000313" key="4">
    <source>
        <dbReference type="Proteomes" id="UP000001542"/>
    </source>
</evidence>
<dbReference type="VEuPathDB" id="TrichDB:TVAGG3_0422820"/>
<feature type="region of interest" description="Disordered" evidence="2">
    <location>
        <begin position="46"/>
        <end position="152"/>
    </location>
</feature>
<dbReference type="Proteomes" id="UP000001542">
    <property type="component" value="Unassembled WGS sequence"/>
</dbReference>
<dbReference type="RefSeq" id="XP_001310126.1">
    <property type="nucleotide sequence ID" value="XM_001310125.1"/>
</dbReference>
<name>A2FD03_TRIV3</name>
<dbReference type="EMBL" id="DS113725">
    <property type="protein sequence ID" value="EAX97196.1"/>
    <property type="molecule type" value="Genomic_DNA"/>
</dbReference>
<dbReference type="SMR" id="A2FD03"/>
<dbReference type="AlphaFoldDB" id="A2FD03"/>
<feature type="compositionally biased region" description="Polar residues" evidence="2">
    <location>
        <begin position="86"/>
        <end position="104"/>
    </location>
</feature>
<evidence type="ECO:0000313" key="3">
    <source>
        <dbReference type="EMBL" id="EAX97196.1"/>
    </source>
</evidence>
<evidence type="ECO:0000256" key="2">
    <source>
        <dbReference type="SAM" id="MobiDB-lite"/>
    </source>
</evidence>
<gene>
    <name evidence="3" type="ORF">TVAG_218100</name>
</gene>
<organism evidence="3 4">
    <name type="scientific">Trichomonas vaginalis (strain ATCC PRA-98 / G3)</name>
    <dbReference type="NCBI Taxonomy" id="412133"/>
    <lineage>
        <taxon>Eukaryota</taxon>
        <taxon>Metamonada</taxon>
        <taxon>Parabasalia</taxon>
        <taxon>Trichomonadida</taxon>
        <taxon>Trichomonadidae</taxon>
        <taxon>Trichomonas</taxon>
    </lineage>
</organism>
<sequence>MMKNFLREISEESNEYRQQAMRIENMSRELTNKYRELEYSAHNRISQSERPVSATKRTSNVVISRVVQKQPQRLTSRSLSMDYMNTKRTPSTARRPNFMITQRTVVHKKENPVPKTSRSQGKAIFDLDAIPDPKANQRVRTALNQPDRFRDI</sequence>
<accession>A2FD03</accession>
<dbReference type="VEuPathDB" id="TrichDB:TVAG_218100"/>
<keyword evidence="4" id="KW-1185">Reference proteome</keyword>
<reference evidence="3" key="1">
    <citation type="submission" date="2006-10" db="EMBL/GenBank/DDBJ databases">
        <authorList>
            <person name="Amadeo P."/>
            <person name="Zhao Q."/>
            <person name="Wortman J."/>
            <person name="Fraser-Liggett C."/>
            <person name="Carlton J."/>
        </authorList>
    </citation>
    <scope>NUCLEOTIDE SEQUENCE</scope>
    <source>
        <strain evidence="3">G3</strain>
    </source>
</reference>
<reference evidence="3" key="2">
    <citation type="journal article" date="2007" name="Science">
        <title>Draft genome sequence of the sexually transmitted pathogen Trichomonas vaginalis.</title>
        <authorList>
            <person name="Carlton J.M."/>
            <person name="Hirt R.P."/>
            <person name="Silva J.C."/>
            <person name="Delcher A.L."/>
            <person name="Schatz M."/>
            <person name="Zhao Q."/>
            <person name="Wortman J.R."/>
            <person name="Bidwell S.L."/>
            <person name="Alsmark U.C.M."/>
            <person name="Besteiro S."/>
            <person name="Sicheritz-Ponten T."/>
            <person name="Noel C.J."/>
            <person name="Dacks J.B."/>
            <person name="Foster P.G."/>
            <person name="Simillion C."/>
            <person name="Van de Peer Y."/>
            <person name="Miranda-Saavedra D."/>
            <person name="Barton G.J."/>
            <person name="Westrop G.D."/>
            <person name="Mueller S."/>
            <person name="Dessi D."/>
            <person name="Fiori P.L."/>
            <person name="Ren Q."/>
            <person name="Paulsen I."/>
            <person name="Zhang H."/>
            <person name="Bastida-Corcuera F.D."/>
            <person name="Simoes-Barbosa A."/>
            <person name="Brown M.T."/>
            <person name="Hayes R.D."/>
            <person name="Mukherjee M."/>
            <person name="Okumura C.Y."/>
            <person name="Schneider R."/>
            <person name="Smith A.J."/>
            <person name="Vanacova S."/>
            <person name="Villalvazo M."/>
            <person name="Haas B.J."/>
            <person name="Pertea M."/>
            <person name="Feldblyum T.V."/>
            <person name="Utterback T.R."/>
            <person name="Shu C.L."/>
            <person name="Osoegawa K."/>
            <person name="de Jong P.J."/>
            <person name="Hrdy I."/>
            <person name="Horvathova L."/>
            <person name="Zubacova Z."/>
            <person name="Dolezal P."/>
            <person name="Malik S.B."/>
            <person name="Logsdon J.M. Jr."/>
            <person name="Henze K."/>
            <person name="Gupta A."/>
            <person name="Wang C.C."/>
            <person name="Dunne R.L."/>
            <person name="Upcroft J.A."/>
            <person name="Upcroft P."/>
            <person name="White O."/>
            <person name="Salzberg S.L."/>
            <person name="Tang P."/>
            <person name="Chiu C.-H."/>
            <person name="Lee Y.-S."/>
            <person name="Embley T.M."/>
            <person name="Coombs G.H."/>
            <person name="Mottram J.C."/>
            <person name="Tachezy J."/>
            <person name="Fraser-Liggett C.M."/>
            <person name="Johnson P.J."/>
        </authorList>
    </citation>
    <scope>NUCLEOTIDE SEQUENCE [LARGE SCALE GENOMIC DNA]</scope>
    <source>
        <strain evidence="3">G3</strain>
    </source>
</reference>
<feature type="coiled-coil region" evidence="1">
    <location>
        <begin position="6"/>
        <end position="33"/>
    </location>
</feature>
<dbReference type="KEGG" id="tva:4754975"/>
<dbReference type="InParanoid" id="A2FD03"/>
<protein>
    <submittedName>
        <fullName evidence="3">Uncharacterized protein</fullName>
    </submittedName>
</protein>
<feature type="compositionally biased region" description="Polar residues" evidence="2">
    <location>
        <begin position="46"/>
        <end position="79"/>
    </location>
</feature>
<proteinExistence type="predicted"/>
<keyword evidence="1" id="KW-0175">Coiled coil</keyword>
<evidence type="ECO:0000256" key="1">
    <source>
        <dbReference type="SAM" id="Coils"/>
    </source>
</evidence>